<evidence type="ECO:0008006" key="6">
    <source>
        <dbReference type="Google" id="ProtNLM"/>
    </source>
</evidence>
<keyword evidence="4" id="KW-1185">Reference proteome</keyword>
<feature type="signal peptide" evidence="1">
    <location>
        <begin position="1"/>
        <end position="15"/>
    </location>
</feature>
<dbReference type="Proteomes" id="UP000324748">
    <property type="component" value="Unassembled WGS sequence"/>
</dbReference>
<reference evidence="4 5" key="1">
    <citation type="submission" date="2019-05" db="EMBL/GenBank/DDBJ databases">
        <title>Emergence of the Ug99 lineage of the wheat stem rust pathogen through somatic hybridization.</title>
        <authorList>
            <person name="Li F."/>
            <person name="Upadhyaya N.M."/>
            <person name="Sperschneider J."/>
            <person name="Matny O."/>
            <person name="Nguyen-Phuc H."/>
            <person name="Mago R."/>
            <person name="Raley C."/>
            <person name="Miller M.E."/>
            <person name="Silverstein K.A.T."/>
            <person name="Henningsen E."/>
            <person name="Hirsch C.D."/>
            <person name="Visser B."/>
            <person name="Pretorius Z.A."/>
            <person name="Steffenson B.J."/>
            <person name="Schwessinger B."/>
            <person name="Dodds P.N."/>
            <person name="Figueroa M."/>
        </authorList>
    </citation>
    <scope>NUCLEOTIDE SEQUENCE [LARGE SCALE GENOMIC DNA]</scope>
    <source>
        <strain evidence="2">21-0</strain>
        <strain evidence="3 5">Ug99</strain>
    </source>
</reference>
<protein>
    <recommendedName>
        <fullName evidence="6">Secreted protein</fullName>
    </recommendedName>
</protein>
<proteinExistence type="predicted"/>
<evidence type="ECO:0000313" key="3">
    <source>
        <dbReference type="EMBL" id="KAA1098646.1"/>
    </source>
</evidence>
<keyword evidence="1" id="KW-0732">Signal</keyword>
<gene>
    <name evidence="2" type="ORF">PGT21_009777</name>
    <name evidence="3" type="ORF">PGTUg99_009579</name>
</gene>
<dbReference type="Proteomes" id="UP000325313">
    <property type="component" value="Unassembled WGS sequence"/>
</dbReference>
<evidence type="ECO:0000313" key="5">
    <source>
        <dbReference type="Proteomes" id="UP000325313"/>
    </source>
</evidence>
<dbReference type="EMBL" id="VSWC01000145">
    <property type="protein sequence ID" value="KAA1076511.1"/>
    <property type="molecule type" value="Genomic_DNA"/>
</dbReference>
<name>A0A5B0PC84_PUCGR</name>
<sequence length="105" mass="11449">MVLWTFVALWTAASATPVAMTMRHTFTHAVVTWLFKPPPPGKTVVHFAFNFLRTSLMFDTGERLIQVISGGLSGTCGHYTAGRIDMSWSAIQATQPPSTVNVAPL</sequence>
<evidence type="ECO:0000313" key="2">
    <source>
        <dbReference type="EMBL" id="KAA1076511.1"/>
    </source>
</evidence>
<evidence type="ECO:0000313" key="4">
    <source>
        <dbReference type="Proteomes" id="UP000324748"/>
    </source>
</evidence>
<dbReference type="EMBL" id="VDEP01000348">
    <property type="protein sequence ID" value="KAA1098646.1"/>
    <property type="molecule type" value="Genomic_DNA"/>
</dbReference>
<accession>A0A5B0PC84</accession>
<dbReference type="AlphaFoldDB" id="A0A5B0PC84"/>
<comment type="caution">
    <text evidence="3">The sequence shown here is derived from an EMBL/GenBank/DDBJ whole genome shotgun (WGS) entry which is preliminary data.</text>
</comment>
<organism evidence="3 5">
    <name type="scientific">Puccinia graminis f. sp. tritici</name>
    <dbReference type="NCBI Taxonomy" id="56615"/>
    <lineage>
        <taxon>Eukaryota</taxon>
        <taxon>Fungi</taxon>
        <taxon>Dikarya</taxon>
        <taxon>Basidiomycota</taxon>
        <taxon>Pucciniomycotina</taxon>
        <taxon>Pucciniomycetes</taxon>
        <taxon>Pucciniales</taxon>
        <taxon>Pucciniaceae</taxon>
        <taxon>Puccinia</taxon>
    </lineage>
</organism>
<evidence type="ECO:0000256" key="1">
    <source>
        <dbReference type="SAM" id="SignalP"/>
    </source>
</evidence>
<feature type="chain" id="PRO_5036137755" description="Secreted protein" evidence="1">
    <location>
        <begin position="16"/>
        <end position="105"/>
    </location>
</feature>